<name>A0A8S5NQS7_9CAUD</name>
<reference evidence="1" key="1">
    <citation type="journal article" date="2021" name="Proc. Natl. Acad. Sci. U.S.A.">
        <title>A Catalog of Tens of Thousands of Viruses from Human Metagenomes Reveals Hidden Associations with Chronic Diseases.</title>
        <authorList>
            <person name="Tisza M.J."/>
            <person name="Buck C.B."/>
        </authorList>
    </citation>
    <scope>NUCLEOTIDE SEQUENCE</scope>
    <source>
        <strain evidence="1">CteaT5</strain>
    </source>
</reference>
<dbReference type="EMBL" id="BK015228">
    <property type="protein sequence ID" value="DAD97041.1"/>
    <property type="molecule type" value="Genomic_DNA"/>
</dbReference>
<accession>A0A8S5NQS7</accession>
<evidence type="ECO:0000313" key="1">
    <source>
        <dbReference type="EMBL" id="DAD97041.1"/>
    </source>
</evidence>
<dbReference type="Gene3D" id="1.10.10.60">
    <property type="entry name" value="Homeodomain-like"/>
    <property type="match status" value="1"/>
</dbReference>
<proteinExistence type="predicted"/>
<organism evidence="1">
    <name type="scientific">Myoviridae sp. cteaT5</name>
    <dbReference type="NCBI Taxonomy" id="2826676"/>
    <lineage>
        <taxon>Viruses</taxon>
        <taxon>Duplodnaviria</taxon>
        <taxon>Heunggongvirae</taxon>
        <taxon>Uroviricota</taxon>
        <taxon>Caudoviricetes</taxon>
    </lineage>
</organism>
<protein>
    <submittedName>
        <fullName evidence="1">Tn7-like transposition protein D</fullName>
    </submittedName>
</protein>
<sequence length="125" mass="14672">MNNIPYFLAHLPIWKASHKDKVKVTKRVREHQFDTVDKKTEKIVVKKCPICGIKYRVSYRLRNIKKTCSPSCSQKLRNRTLKPTDWVEDAIKMRQDGMILSDIALRVNRSTSTVWKQLKMNGVDK</sequence>